<evidence type="ECO:0008006" key="4">
    <source>
        <dbReference type="Google" id="ProtNLM"/>
    </source>
</evidence>
<dbReference type="Proteomes" id="UP001595816">
    <property type="component" value="Unassembled WGS sequence"/>
</dbReference>
<dbReference type="EMBL" id="JBHSAY010000005">
    <property type="protein sequence ID" value="MFC4130329.1"/>
    <property type="molecule type" value="Genomic_DNA"/>
</dbReference>
<sequence>MKDLVRYILLYAHLIGFALLLGGAVTQWLAGKFRINQAMLIGVWTQLITGIALSAPLRGEGHEPPTAKLIVKLVLALLIFGAVFPVRKREEVSKGHFYGIIGMVLVTAGVAVFWH</sequence>
<keyword evidence="1" id="KW-1133">Transmembrane helix</keyword>
<feature type="transmembrane region" description="Helical" evidence="1">
    <location>
        <begin position="38"/>
        <end position="57"/>
    </location>
</feature>
<keyword evidence="1" id="KW-0472">Membrane</keyword>
<feature type="transmembrane region" description="Helical" evidence="1">
    <location>
        <begin position="69"/>
        <end position="85"/>
    </location>
</feature>
<protein>
    <recommendedName>
        <fullName evidence="4">Integral membrane protein</fullName>
    </recommendedName>
</protein>
<feature type="transmembrane region" description="Helical" evidence="1">
    <location>
        <begin position="6"/>
        <end position="26"/>
    </location>
</feature>
<reference evidence="3" key="1">
    <citation type="journal article" date="2019" name="Int. J. Syst. Evol. Microbiol.">
        <title>The Global Catalogue of Microorganisms (GCM) 10K type strain sequencing project: providing services to taxonomists for standard genome sequencing and annotation.</title>
        <authorList>
            <consortium name="The Broad Institute Genomics Platform"/>
            <consortium name="The Broad Institute Genome Sequencing Center for Infectious Disease"/>
            <person name="Wu L."/>
            <person name="Ma J."/>
        </authorList>
    </citation>
    <scope>NUCLEOTIDE SEQUENCE [LARGE SCALE GENOMIC DNA]</scope>
    <source>
        <strain evidence="3">CGMCC 4.7289</strain>
    </source>
</reference>
<name>A0ABV8LJ48_9ACTN</name>
<comment type="caution">
    <text evidence="2">The sequence shown here is derived from an EMBL/GenBank/DDBJ whole genome shotgun (WGS) entry which is preliminary data.</text>
</comment>
<accession>A0ABV8LJ48</accession>
<proteinExistence type="predicted"/>
<organism evidence="2 3">
    <name type="scientific">Hamadaea flava</name>
    <dbReference type="NCBI Taxonomy" id="1742688"/>
    <lineage>
        <taxon>Bacteria</taxon>
        <taxon>Bacillati</taxon>
        <taxon>Actinomycetota</taxon>
        <taxon>Actinomycetes</taxon>
        <taxon>Micromonosporales</taxon>
        <taxon>Micromonosporaceae</taxon>
        <taxon>Hamadaea</taxon>
    </lineage>
</organism>
<evidence type="ECO:0000313" key="2">
    <source>
        <dbReference type="EMBL" id="MFC4130329.1"/>
    </source>
</evidence>
<evidence type="ECO:0000313" key="3">
    <source>
        <dbReference type="Proteomes" id="UP001595816"/>
    </source>
</evidence>
<keyword evidence="1" id="KW-0812">Transmembrane</keyword>
<feature type="transmembrane region" description="Helical" evidence="1">
    <location>
        <begin position="97"/>
        <end position="114"/>
    </location>
</feature>
<gene>
    <name evidence="2" type="ORF">ACFOZ4_06910</name>
</gene>
<evidence type="ECO:0000256" key="1">
    <source>
        <dbReference type="SAM" id="Phobius"/>
    </source>
</evidence>
<dbReference type="RefSeq" id="WP_253758092.1">
    <property type="nucleotide sequence ID" value="NZ_JAMZDZ010000001.1"/>
</dbReference>
<keyword evidence="3" id="KW-1185">Reference proteome</keyword>